<dbReference type="EMBL" id="FR824457">
    <property type="protein sequence ID" value="CCA26788.1"/>
    <property type="molecule type" value="Genomic_DNA"/>
</dbReference>
<evidence type="ECO:0000313" key="2">
    <source>
        <dbReference type="EMBL" id="CCA26788.1"/>
    </source>
</evidence>
<dbReference type="InterPro" id="IPR004875">
    <property type="entry name" value="DDE_SF_endonuclease_dom"/>
</dbReference>
<organism evidence="2">
    <name type="scientific">Albugo laibachii Nc14</name>
    <dbReference type="NCBI Taxonomy" id="890382"/>
    <lineage>
        <taxon>Eukaryota</taxon>
        <taxon>Sar</taxon>
        <taxon>Stramenopiles</taxon>
        <taxon>Oomycota</taxon>
        <taxon>Peronosporomycetes</taxon>
        <taxon>Albuginales</taxon>
        <taxon>Albuginaceae</taxon>
        <taxon>Albugo</taxon>
    </lineage>
</organism>
<reference evidence="2" key="2">
    <citation type="submission" date="2011-02" db="EMBL/GenBank/DDBJ databases">
        <authorList>
            <person name="MacLean D."/>
        </authorList>
    </citation>
    <scope>NUCLEOTIDE SEQUENCE</scope>
</reference>
<evidence type="ECO:0000259" key="1">
    <source>
        <dbReference type="Pfam" id="PF03184"/>
    </source>
</evidence>
<name>F0WZ72_9STRA</name>
<dbReference type="Pfam" id="PF03184">
    <property type="entry name" value="DDE_1"/>
    <property type="match status" value="1"/>
</dbReference>
<accession>F0WZ72</accession>
<sequence length="196" mass="22884">MILDNCPAHTKLKNMPPLSNTEEFHLSPNITSKLQPFDAVINRCFKAYYRRSFYQRLLLNVENGIVNRMKVDMLESFKMFIEAWINVKAFTIRNCFQLCSIRTRLISTPIIPAEMIDDPALIQELDDQLAQFPFSDLMDIKFRLNHPSERETHILPTDDEIIQQFNGQKQENLSSYEMDDSNQTKKLFSLGTSRTT</sequence>
<protein>
    <submittedName>
        <fullName evidence="2">CENPB protein putative</fullName>
    </submittedName>
</protein>
<feature type="domain" description="DDE-1" evidence="1">
    <location>
        <begin position="1"/>
        <end position="96"/>
    </location>
</feature>
<dbReference type="HOGENOM" id="CLU_1392414_0_0_1"/>
<reference evidence="2" key="1">
    <citation type="journal article" date="2011" name="PLoS Biol.">
        <title>Gene gain and loss during evolution of obligate parasitism in the white rust pathogen of Arabidopsis thaliana.</title>
        <authorList>
            <person name="Kemen E."/>
            <person name="Gardiner A."/>
            <person name="Schultz-Larsen T."/>
            <person name="Kemen A.C."/>
            <person name="Balmuth A.L."/>
            <person name="Robert-Seilaniantz A."/>
            <person name="Bailey K."/>
            <person name="Holub E."/>
            <person name="Studholme D.J."/>
            <person name="Maclean D."/>
            <person name="Jones J.D."/>
        </authorList>
    </citation>
    <scope>NUCLEOTIDE SEQUENCE</scope>
</reference>
<dbReference type="GO" id="GO:0003676">
    <property type="term" value="F:nucleic acid binding"/>
    <property type="evidence" value="ECO:0007669"/>
    <property type="project" value="InterPro"/>
</dbReference>
<proteinExistence type="predicted"/>
<gene>
    <name evidence="2" type="primary">AlNc14C414G11478</name>
    <name evidence="2" type="ORF">ALNC14_129320</name>
</gene>
<dbReference type="AlphaFoldDB" id="F0WZ72"/>